<feature type="transmembrane region" description="Helical" evidence="1">
    <location>
        <begin position="115"/>
        <end position="140"/>
    </location>
</feature>
<protein>
    <recommendedName>
        <fullName evidence="4">DUF975 family protein</fullName>
    </recommendedName>
</protein>
<sequence>MLKNDLREYRYSSIFFILVAVGIIAALSEVIIGEDSNLATIITGIVGSIGNFIIFAGLLNTRMGSVSDYLSNIRLINLKVIVVNLAVYILLTGIGILLGTGTIISAAILNSGDMTIYFVIFVILLYGIFYLLTAHINFVLSDRRFRNLGFIETLGLVIKTGFKLSGKTLVLALKYYLLPILLVLFIVLGGANGDVNSLAFLLFGILAIYLIILVFLLPGFVARLSDIYLDYIEENYPYEPSDFENDKEEDKFYLD</sequence>
<gene>
    <name evidence="2" type="ORF">KQI68_02225</name>
</gene>
<keyword evidence="1" id="KW-0812">Transmembrane</keyword>
<evidence type="ECO:0008006" key="4">
    <source>
        <dbReference type="Google" id="ProtNLM"/>
    </source>
</evidence>
<feature type="transmembrane region" description="Helical" evidence="1">
    <location>
        <begin position="169"/>
        <end position="191"/>
    </location>
</feature>
<feature type="transmembrane region" description="Helical" evidence="1">
    <location>
        <begin position="197"/>
        <end position="217"/>
    </location>
</feature>
<feature type="transmembrane region" description="Helical" evidence="1">
    <location>
        <begin position="38"/>
        <end position="59"/>
    </location>
</feature>
<accession>A0ABS6FEP4</accession>
<evidence type="ECO:0000313" key="2">
    <source>
        <dbReference type="EMBL" id="MBU5668649.1"/>
    </source>
</evidence>
<keyword evidence="1" id="KW-1133">Transmembrane helix</keyword>
<feature type="transmembrane region" description="Helical" evidence="1">
    <location>
        <begin position="80"/>
        <end position="109"/>
    </location>
</feature>
<evidence type="ECO:0000313" key="3">
    <source>
        <dbReference type="Proteomes" id="UP000783742"/>
    </source>
</evidence>
<reference evidence="2 3" key="1">
    <citation type="submission" date="2021-06" db="EMBL/GenBank/DDBJ databases">
        <authorList>
            <person name="Sun Q."/>
            <person name="Li D."/>
        </authorList>
    </citation>
    <scope>NUCLEOTIDE SEQUENCE [LARGE SCALE GENOMIC DNA]</scope>
    <source>
        <strain evidence="2 3">MSJ-1</strain>
    </source>
</reference>
<feature type="transmembrane region" description="Helical" evidence="1">
    <location>
        <begin position="12"/>
        <end position="32"/>
    </location>
</feature>
<keyword evidence="1" id="KW-0472">Membrane</keyword>
<evidence type="ECO:0000256" key="1">
    <source>
        <dbReference type="SAM" id="Phobius"/>
    </source>
</evidence>
<comment type="caution">
    <text evidence="2">The sequence shown here is derived from an EMBL/GenBank/DDBJ whole genome shotgun (WGS) entry which is preliminary data.</text>
</comment>
<name>A0ABS6FEP4_9FIRM</name>
<organism evidence="2 3">
    <name type="scientific">Peptoniphilus ovalis</name>
    <dbReference type="NCBI Taxonomy" id="2841503"/>
    <lineage>
        <taxon>Bacteria</taxon>
        <taxon>Bacillati</taxon>
        <taxon>Bacillota</taxon>
        <taxon>Tissierellia</taxon>
        <taxon>Tissierellales</taxon>
        <taxon>Peptoniphilaceae</taxon>
        <taxon>Peptoniphilus</taxon>
    </lineage>
</organism>
<dbReference type="RefSeq" id="WP_216548483.1">
    <property type="nucleotide sequence ID" value="NZ_JAHLQO010000001.1"/>
</dbReference>
<proteinExistence type="predicted"/>
<dbReference type="Proteomes" id="UP000783742">
    <property type="component" value="Unassembled WGS sequence"/>
</dbReference>
<dbReference type="EMBL" id="JAHLQO010000001">
    <property type="protein sequence ID" value="MBU5668649.1"/>
    <property type="molecule type" value="Genomic_DNA"/>
</dbReference>
<keyword evidence="3" id="KW-1185">Reference proteome</keyword>